<accession>A0AC35U0L0</accession>
<evidence type="ECO:0000313" key="2">
    <source>
        <dbReference type="WBParaSite" id="RSKR_0000632250.1"/>
    </source>
</evidence>
<evidence type="ECO:0000313" key="1">
    <source>
        <dbReference type="Proteomes" id="UP000095286"/>
    </source>
</evidence>
<organism evidence="1 2">
    <name type="scientific">Rhabditophanes sp. KR3021</name>
    <dbReference type="NCBI Taxonomy" id="114890"/>
    <lineage>
        <taxon>Eukaryota</taxon>
        <taxon>Metazoa</taxon>
        <taxon>Ecdysozoa</taxon>
        <taxon>Nematoda</taxon>
        <taxon>Chromadorea</taxon>
        <taxon>Rhabditida</taxon>
        <taxon>Tylenchina</taxon>
        <taxon>Panagrolaimomorpha</taxon>
        <taxon>Strongyloidoidea</taxon>
        <taxon>Alloionematidae</taxon>
        <taxon>Rhabditophanes</taxon>
    </lineage>
</organism>
<reference evidence="2" key="1">
    <citation type="submission" date="2016-11" db="UniProtKB">
        <authorList>
            <consortium name="WormBaseParasite"/>
        </authorList>
    </citation>
    <scope>IDENTIFICATION</scope>
    <source>
        <strain evidence="2">KR3021</strain>
    </source>
</reference>
<dbReference type="WBParaSite" id="RSKR_0000632250.1">
    <property type="protein sequence ID" value="RSKR_0000632250.1"/>
    <property type="gene ID" value="RSKR_0000632250"/>
</dbReference>
<protein>
    <submittedName>
        <fullName evidence="2">MHD domain-containing protein</fullName>
    </submittedName>
</protein>
<name>A0AC35U0L0_9BILA</name>
<dbReference type="Proteomes" id="UP000095286">
    <property type="component" value="Unplaced"/>
</dbReference>
<sequence length="154" mass="17281">MIINSAGVPVNYAVKGFINLKIAMTAESNIKIALCDKFRKMLQNRFMHQCVNIGHFDITGEFMFVLPEGIVTLANYQLTPTCVFKPYIMVSCNIVKEGFCKCTFNLTLRTHFSCYSIAREIKINVPLPDNAINMKSKSEIGSIAHKKATNSFGF</sequence>
<proteinExistence type="predicted"/>